<dbReference type="GO" id="GO:0005829">
    <property type="term" value="C:cytosol"/>
    <property type="evidence" value="ECO:0007669"/>
    <property type="project" value="TreeGrafter"/>
</dbReference>
<dbReference type="GO" id="GO:0032196">
    <property type="term" value="P:transposition"/>
    <property type="evidence" value="ECO:0007669"/>
    <property type="project" value="TreeGrafter"/>
</dbReference>
<dbReference type="GO" id="GO:0004803">
    <property type="term" value="F:transposase activity"/>
    <property type="evidence" value="ECO:0007669"/>
    <property type="project" value="TreeGrafter"/>
</dbReference>
<proteinExistence type="predicted"/>
<dbReference type="RefSeq" id="WP_142814329.1">
    <property type="nucleotide sequence ID" value="NZ_CP036282.1"/>
</dbReference>
<dbReference type="InterPro" id="IPR051917">
    <property type="entry name" value="Transposase-Integrase"/>
</dbReference>
<sequence length="112" mass="13173">MHTWPKKKRYQIHKLNRQGIHLSQIASELERSTSTISRELRRNASTRGYQAALAQERATARQRQRRNARQFDPQQWQLVELYLRLSLSPQQVSDRLPTQSPAAQVPRLPYPT</sequence>
<dbReference type="EMBL" id="CP036282">
    <property type="protein sequence ID" value="QDL56888.1"/>
    <property type="molecule type" value="Genomic_DNA"/>
</dbReference>
<dbReference type="Pfam" id="PF13936">
    <property type="entry name" value="HTH_38"/>
    <property type="match status" value="1"/>
</dbReference>
<evidence type="ECO:0000313" key="3">
    <source>
        <dbReference type="EMBL" id="QDL56888.1"/>
    </source>
</evidence>
<dbReference type="Proteomes" id="UP000317365">
    <property type="component" value="Chromosome"/>
</dbReference>
<dbReference type="KEGG" id="rhg:EXZ61_19515"/>
<dbReference type="PANTHER" id="PTHR10948:SF23">
    <property type="entry name" value="TRANSPOSASE INSI FOR INSERTION SEQUENCE ELEMENT IS30A-RELATED"/>
    <property type="match status" value="1"/>
</dbReference>
<feature type="region of interest" description="Disordered" evidence="1">
    <location>
        <begin position="92"/>
        <end position="112"/>
    </location>
</feature>
<feature type="compositionally biased region" description="Polar residues" evidence="1">
    <location>
        <begin position="92"/>
        <end position="102"/>
    </location>
</feature>
<dbReference type="Gene3D" id="1.10.10.60">
    <property type="entry name" value="Homeodomain-like"/>
    <property type="match status" value="1"/>
</dbReference>
<evidence type="ECO:0000313" key="4">
    <source>
        <dbReference type="Proteomes" id="UP000317365"/>
    </source>
</evidence>
<name>A0A515EW63_9BURK</name>
<reference evidence="4" key="1">
    <citation type="submission" date="2019-02" db="EMBL/GenBank/DDBJ databases">
        <title>Complete genome sequence of Rhodoferax sp. Gr-4.</title>
        <authorList>
            <person name="Jin L."/>
        </authorList>
    </citation>
    <scope>NUCLEOTIDE SEQUENCE [LARGE SCALE GENOMIC DNA]</scope>
    <source>
        <strain evidence="4">Gr-4</strain>
    </source>
</reference>
<evidence type="ECO:0000256" key="1">
    <source>
        <dbReference type="SAM" id="MobiDB-lite"/>
    </source>
</evidence>
<accession>A0A515EW63</accession>
<feature type="domain" description="Transposase IS30-like HTH" evidence="2">
    <location>
        <begin position="9"/>
        <end position="43"/>
    </location>
</feature>
<reference evidence="4" key="2">
    <citation type="journal article" date="2020" name="Int. J. Syst. Evol. Microbiol.">
        <title>Genomic insights into a novel species Rhodoferax aquaticus sp. nov., isolated from freshwater.</title>
        <authorList>
            <person name="Li T."/>
            <person name="Zhuo Y."/>
            <person name="Jin C.Z."/>
            <person name="Wu X."/>
            <person name="Ko S.R."/>
            <person name="Jin F.J."/>
            <person name="Ahn C.Y."/>
            <person name="Oh H.M."/>
            <person name="Lee H.G."/>
            <person name="Jin L."/>
        </authorList>
    </citation>
    <scope>NUCLEOTIDE SEQUENCE [LARGE SCALE GENOMIC DNA]</scope>
    <source>
        <strain evidence="4">Gr-4</strain>
    </source>
</reference>
<evidence type="ECO:0000259" key="2">
    <source>
        <dbReference type="Pfam" id="PF13936"/>
    </source>
</evidence>
<dbReference type="PANTHER" id="PTHR10948">
    <property type="entry name" value="TRANSPOSASE"/>
    <property type="match status" value="1"/>
</dbReference>
<organism evidence="3 4">
    <name type="scientific">Rhodoferax aquaticus</name>
    <dbReference type="NCBI Taxonomy" id="2527691"/>
    <lineage>
        <taxon>Bacteria</taxon>
        <taxon>Pseudomonadati</taxon>
        <taxon>Pseudomonadota</taxon>
        <taxon>Betaproteobacteria</taxon>
        <taxon>Burkholderiales</taxon>
        <taxon>Comamonadaceae</taxon>
        <taxon>Rhodoferax</taxon>
    </lineage>
</organism>
<dbReference type="AlphaFoldDB" id="A0A515EW63"/>
<protein>
    <recommendedName>
        <fullName evidence="2">Transposase IS30-like HTH domain-containing protein</fullName>
    </recommendedName>
</protein>
<dbReference type="InterPro" id="IPR025246">
    <property type="entry name" value="IS30-like_HTH"/>
</dbReference>
<keyword evidence="4" id="KW-1185">Reference proteome</keyword>
<gene>
    <name evidence="3" type="ORF">EXZ61_19515</name>
</gene>